<dbReference type="AlphaFoldDB" id="A0A1M6AG99"/>
<reference evidence="3 4" key="1">
    <citation type="submission" date="2016-11" db="EMBL/GenBank/DDBJ databases">
        <authorList>
            <person name="Jaros S."/>
            <person name="Januszkiewicz K."/>
            <person name="Wedrychowicz H."/>
        </authorList>
    </citation>
    <scope>NUCLEOTIDE SEQUENCE [LARGE SCALE GENOMIC DNA]</scope>
    <source>
        <strain evidence="3 4">DSM 100565</strain>
    </source>
</reference>
<feature type="compositionally biased region" description="Basic and acidic residues" evidence="1">
    <location>
        <begin position="38"/>
        <end position="66"/>
    </location>
</feature>
<organism evidence="3 4">
    <name type="scientific">Wenxinia saemankumensis</name>
    <dbReference type="NCBI Taxonomy" id="1447782"/>
    <lineage>
        <taxon>Bacteria</taxon>
        <taxon>Pseudomonadati</taxon>
        <taxon>Pseudomonadota</taxon>
        <taxon>Alphaproteobacteria</taxon>
        <taxon>Rhodobacterales</taxon>
        <taxon>Roseobacteraceae</taxon>
        <taxon>Wenxinia</taxon>
    </lineage>
</organism>
<protein>
    <submittedName>
        <fullName evidence="3">Uncharacterized protein</fullName>
    </submittedName>
</protein>
<feature type="signal peptide" evidence="2">
    <location>
        <begin position="1"/>
        <end position="23"/>
    </location>
</feature>
<feature type="chain" id="PRO_5009915747" evidence="2">
    <location>
        <begin position="24"/>
        <end position="92"/>
    </location>
</feature>
<sequence length="92" mass="10004">MKTLTTLALLALGAAAPLAPAHAAIHGPAFAIDGPVAEFDRRGRGRGRDDTHVEDRRRDDRSDDRGRRRPRVPGGSGCDDARDILEHPECRV</sequence>
<evidence type="ECO:0000256" key="1">
    <source>
        <dbReference type="SAM" id="MobiDB-lite"/>
    </source>
</evidence>
<accession>A0A1M6AG99</accession>
<evidence type="ECO:0000313" key="4">
    <source>
        <dbReference type="Proteomes" id="UP000184292"/>
    </source>
</evidence>
<evidence type="ECO:0000313" key="3">
    <source>
        <dbReference type="EMBL" id="SHI35338.1"/>
    </source>
</evidence>
<dbReference type="RefSeq" id="WP_073326088.1">
    <property type="nucleotide sequence ID" value="NZ_FQYO01000001.1"/>
</dbReference>
<feature type="compositionally biased region" description="Basic and acidic residues" evidence="1">
    <location>
        <begin position="79"/>
        <end position="92"/>
    </location>
</feature>
<proteinExistence type="predicted"/>
<keyword evidence="4" id="KW-1185">Reference proteome</keyword>
<evidence type="ECO:0000256" key="2">
    <source>
        <dbReference type="SAM" id="SignalP"/>
    </source>
</evidence>
<dbReference type="EMBL" id="FQYO01000001">
    <property type="protein sequence ID" value="SHI35338.1"/>
    <property type="molecule type" value="Genomic_DNA"/>
</dbReference>
<gene>
    <name evidence="3" type="ORF">SAMN05444417_0411</name>
</gene>
<feature type="region of interest" description="Disordered" evidence="1">
    <location>
        <begin position="36"/>
        <end position="92"/>
    </location>
</feature>
<name>A0A1M6AG99_9RHOB</name>
<keyword evidence="2" id="KW-0732">Signal</keyword>
<dbReference type="Proteomes" id="UP000184292">
    <property type="component" value="Unassembled WGS sequence"/>
</dbReference>